<evidence type="ECO:0000313" key="2">
    <source>
        <dbReference type="EMBL" id="NEN06253.1"/>
    </source>
</evidence>
<dbReference type="Pfam" id="PF13563">
    <property type="entry name" value="2_5_RNA_ligase2"/>
    <property type="match status" value="1"/>
</dbReference>
<protein>
    <submittedName>
        <fullName evidence="2">2'-5' RNA ligase family protein</fullName>
    </submittedName>
</protein>
<reference evidence="2 3" key="1">
    <citation type="journal article" date="2014" name="J. Microbiol.">
        <title>Diaminobutyricibacter tongyongensis gen. nov., sp. nov. and Homoserinibacter gongjuensis gen. nov., sp. nov. belong to the family Microbacteriaceae.</title>
        <authorList>
            <person name="Kim S.J."/>
            <person name="Ahn J.H."/>
            <person name="Weon H.Y."/>
            <person name="Hamada M."/>
            <person name="Suzuki K."/>
            <person name="Kwon S.W."/>
        </authorList>
    </citation>
    <scope>NUCLEOTIDE SEQUENCE [LARGE SCALE GENOMIC DNA]</scope>
    <source>
        <strain evidence="2 3">NBRC 108724</strain>
    </source>
</reference>
<comment type="caution">
    <text evidence="2">The sequence shown here is derived from an EMBL/GenBank/DDBJ whole genome shotgun (WGS) entry which is preliminary data.</text>
</comment>
<dbReference type="GO" id="GO:0016874">
    <property type="term" value="F:ligase activity"/>
    <property type="evidence" value="ECO:0007669"/>
    <property type="project" value="UniProtKB-KW"/>
</dbReference>
<gene>
    <name evidence="2" type="ORF">G3T36_10230</name>
</gene>
<dbReference type="AlphaFoldDB" id="A0A6L9XXX7"/>
<dbReference type="RefSeq" id="WP_163289690.1">
    <property type="nucleotide sequence ID" value="NZ_JAAGWY010000002.1"/>
</dbReference>
<sequence>MLRVVVVVPLEPLHAGTRFAVREWPLHITVVPPFSTHATVDDLARVIAETTAGLPRFEVRAGRPAMFGRRHDVPVALVEDDVRLTGLHDALVTALHPFAAPSSERSFQPGPYRPHVTVKGERHAAEGDELTLAQVALVDMAPRSSPGGRQVLATVDLGPAED</sequence>
<name>A0A6L9XXX7_9MICO</name>
<dbReference type="Proteomes" id="UP000474967">
    <property type="component" value="Unassembled WGS sequence"/>
</dbReference>
<proteinExistence type="predicted"/>
<dbReference type="EMBL" id="JAAGWY010000002">
    <property type="protein sequence ID" value="NEN06253.1"/>
    <property type="molecule type" value="Genomic_DNA"/>
</dbReference>
<keyword evidence="3" id="KW-1185">Reference proteome</keyword>
<dbReference type="InterPro" id="IPR009097">
    <property type="entry name" value="Cyclic_Pdiesterase"/>
</dbReference>
<keyword evidence="2" id="KW-0436">Ligase</keyword>
<accession>A0A6L9XXX7</accession>
<evidence type="ECO:0000256" key="1">
    <source>
        <dbReference type="SAM" id="MobiDB-lite"/>
    </source>
</evidence>
<evidence type="ECO:0000313" key="3">
    <source>
        <dbReference type="Proteomes" id="UP000474967"/>
    </source>
</evidence>
<organism evidence="2 3">
    <name type="scientific">Leifsonia tongyongensis</name>
    <dbReference type="NCBI Taxonomy" id="1268043"/>
    <lineage>
        <taxon>Bacteria</taxon>
        <taxon>Bacillati</taxon>
        <taxon>Actinomycetota</taxon>
        <taxon>Actinomycetes</taxon>
        <taxon>Micrococcales</taxon>
        <taxon>Microbacteriaceae</taxon>
        <taxon>Leifsonia</taxon>
    </lineage>
</organism>
<feature type="region of interest" description="Disordered" evidence="1">
    <location>
        <begin position="143"/>
        <end position="162"/>
    </location>
</feature>
<dbReference type="Gene3D" id="3.90.1140.10">
    <property type="entry name" value="Cyclic phosphodiesterase"/>
    <property type="match status" value="1"/>
</dbReference>
<dbReference type="SUPFAM" id="SSF55144">
    <property type="entry name" value="LigT-like"/>
    <property type="match status" value="1"/>
</dbReference>